<gene>
    <name evidence="2" type="ORF">V8G54_022613</name>
</gene>
<proteinExistence type="predicted"/>
<accession>A0AAQ3N3H8</accession>
<reference evidence="2 3" key="1">
    <citation type="journal article" date="2023" name="Life. Sci Alliance">
        <title>Evolutionary insights into 3D genome organization and epigenetic landscape of Vigna mungo.</title>
        <authorList>
            <person name="Junaid A."/>
            <person name="Singh B."/>
            <person name="Bhatia S."/>
        </authorList>
    </citation>
    <scope>NUCLEOTIDE SEQUENCE [LARGE SCALE GENOMIC DNA]</scope>
    <source>
        <strain evidence="2">Urdbean</strain>
    </source>
</reference>
<evidence type="ECO:0000313" key="2">
    <source>
        <dbReference type="EMBL" id="WVZ01807.1"/>
    </source>
</evidence>
<dbReference type="Proteomes" id="UP001374535">
    <property type="component" value="Chromosome 7"/>
</dbReference>
<dbReference type="EMBL" id="CP144694">
    <property type="protein sequence ID" value="WVZ01807.1"/>
    <property type="molecule type" value="Genomic_DNA"/>
</dbReference>
<keyword evidence="3" id="KW-1185">Reference proteome</keyword>
<feature type="region of interest" description="Disordered" evidence="1">
    <location>
        <begin position="236"/>
        <end position="265"/>
    </location>
</feature>
<organism evidence="2 3">
    <name type="scientific">Vigna mungo</name>
    <name type="common">Black gram</name>
    <name type="synonym">Phaseolus mungo</name>
    <dbReference type="NCBI Taxonomy" id="3915"/>
    <lineage>
        <taxon>Eukaryota</taxon>
        <taxon>Viridiplantae</taxon>
        <taxon>Streptophyta</taxon>
        <taxon>Embryophyta</taxon>
        <taxon>Tracheophyta</taxon>
        <taxon>Spermatophyta</taxon>
        <taxon>Magnoliopsida</taxon>
        <taxon>eudicotyledons</taxon>
        <taxon>Gunneridae</taxon>
        <taxon>Pentapetalae</taxon>
        <taxon>rosids</taxon>
        <taxon>fabids</taxon>
        <taxon>Fabales</taxon>
        <taxon>Fabaceae</taxon>
        <taxon>Papilionoideae</taxon>
        <taxon>50 kb inversion clade</taxon>
        <taxon>NPAAA clade</taxon>
        <taxon>indigoferoid/millettioid clade</taxon>
        <taxon>Phaseoleae</taxon>
        <taxon>Vigna</taxon>
    </lineage>
</organism>
<evidence type="ECO:0000256" key="1">
    <source>
        <dbReference type="SAM" id="MobiDB-lite"/>
    </source>
</evidence>
<evidence type="ECO:0000313" key="3">
    <source>
        <dbReference type="Proteomes" id="UP001374535"/>
    </source>
</evidence>
<sequence length="320" mass="35440">MEIARDVEGVSSVVRSSEMTTTRSNLYQGHFQGSWGVVSWVEMLKGTWTESGSSSHISTGRRDGGGSDIYALEISIQYYLAPCNYSPICQLSSKCDNRFFLIRFCVPKLGNYPFLETYSHPIRCISRSRNTRLSTLVWKRSTALNCSSVSQFSALDDGSLELQHSGHEAQANTLVKRFRLGQDKTSVSVKTDPTLEQPDEECNSQVQTANQTAEADVVIIDKISFSVQNEFPRSFDGRPTNFNEAYDSPSDSESIGEGNSPLNTASKTYPISDMTIFKYCLASLAEKSLILKEIATSAPDKEILEFANHVSEYSGCSHHG</sequence>
<name>A0AAQ3N3H8_VIGMU</name>
<protein>
    <submittedName>
        <fullName evidence="2">Uncharacterized protein</fullName>
    </submittedName>
</protein>
<dbReference type="AlphaFoldDB" id="A0AAQ3N3H8"/>